<comment type="caution">
    <text evidence="2">The sequence shown here is derived from an EMBL/GenBank/DDBJ whole genome shotgun (WGS) entry which is preliminary data.</text>
</comment>
<dbReference type="Gene3D" id="3.30.565.60">
    <property type="match status" value="1"/>
</dbReference>
<evidence type="ECO:0000313" key="2">
    <source>
        <dbReference type="EMBL" id="MFK2898988.1"/>
    </source>
</evidence>
<dbReference type="PANTHER" id="PTHR30595">
    <property type="entry name" value="GLPR-RELATED TRANSCRIPTIONAL REPRESSOR"/>
    <property type="match status" value="1"/>
</dbReference>
<dbReference type="EMBL" id="JADIKJ010000001">
    <property type="protein sequence ID" value="MFK2898988.1"/>
    <property type="molecule type" value="Genomic_DNA"/>
</dbReference>
<evidence type="ECO:0000313" key="3">
    <source>
        <dbReference type="Proteomes" id="UP001620461"/>
    </source>
</evidence>
<keyword evidence="3" id="KW-1185">Reference proteome</keyword>
<protein>
    <submittedName>
        <fullName evidence="2">DNA binding domain-containing protein</fullName>
    </submittedName>
</protein>
<dbReference type="InterPro" id="IPR038461">
    <property type="entry name" value="Schlafen_AlbA_2_dom_sf"/>
</dbReference>
<organism evidence="2 3">
    <name type="scientific">Dyella jejuensis</name>
    <dbReference type="NCBI Taxonomy" id="1432009"/>
    <lineage>
        <taxon>Bacteria</taxon>
        <taxon>Pseudomonadati</taxon>
        <taxon>Pseudomonadota</taxon>
        <taxon>Gammaproteobacteria</taxon>
        <taxon>Lysobacterales</taxon>
        <taxon>Rhodanobacteraceae</taxon>
        <taxon>Dyella</taxon>
    </lineage>
</organism>
<gene>
    <name evidence="2" type="ORF">ISP15_01380</name>
</gene>
<dbReference type="InterPro" id="IPR007421">
    <property type="entry name" value="Schlafen_AlbA_2_dom"/>
</dbReference>
<sequence>MEVEVKQVTEDEVKALLSLQESHFVDLKAAAIAPAKLSRTISAFANTSGGEIYVGIQEEDNLDGKRRTWDGFADQEAANPIFQVIAENGALAGMVRAEFLTAEDLTGLVLHLTIFKSREIVFSTEKKAFIRRSAQSLTVSDDALERLRYDKGVKSYEDELLNIDTADITNSATVIDFMLSIVPTGEPDEWLKKQQVIIDNRATVAGVLLFSDLPQATLAKRSAVKVLRYQTKTDAERDFLAFDPITIEGPIYSLIYDCVEKVKEIIESIEKLGPNGMERIQYPHEALHEILTNAVLHRDYNAAADVQVRIFDNRVEIESPGRLPGHVTLGNIIQTQFARNPKLVRLINKFENPPNKDVGEGLNTAFDAMNKLRLKKPIIVETDTSVTVTLRHESLGSPEQMVMEYLSKNDLITNGIGREITGISSENTMKSVFYRLRDTGQIVQVKEAGKKPAWRQVRAANDDAPPTR</sequence>
<feature type="domain" description="Schlafen AlbA-2" evidence="1">
    <location>
        <begin position="21"/>
        <end position="137"/>
    </location>
</feature>
<evidence type="ECO:0000259" key="1">
    <source>
        <dbReference type="Pfam" id="PF04326"/>
    </source>
</evidence>
<dbReference type="Proteomes" id="UP001620461">
    <property type="component" value="Unassembled WGS sequence"/>
</dbReference>
<proteinExistence type="predicted"/>
<accession>A0ABW8JDS2</accession>
<name>A0ABW8JDS2_9GAMM</name>
<reference evidence="2 3" key="1">
    <citation type="submission" date="2020-10" db="EMBL/GenBank/DDBJ databases">
        <title>Phylogeny of dyella-like bacteria.</title>
        <authorList>
            <person name="Fu J."/>
        </authorList>
    </citation>
    <scope>NUCLEOTIDE SEQUENCE [LARGE SCALE GENOMIC DNA]</scope>
    <source>
        <strain evidence="2 3">JP1</strain>
    </source>
</reference>
<dbReference type="RefSeq" id="WP_404544240.1">
    <property type="nucleotide sequence ID" value="NZ_JADIKJ010000001.1"/>
</dbReference>
<dbReference type="Pfam" id="PF04326">
    <property type="entry name" value="SLFN_AlbA_2"/>
    <property type="match status" value="1"/>
</dbReference>
<dbReference type="Gene3D" id="3.30.950.30">
    <property type="entry name" value="Schlafen, AAA domain"/>
    <property type="match status" value="1"/>
</dbReference>
<dbReference type="PANTHER" id="PTHR30595:SF6">
    <property type="entry name" value="SCHLAFEN ALBA-2 DOMAIN-CONTAINING PROTEIN"/>
    <property type="match status" value="1"/>
</dbReference>
<dbReference type="InterPro" id="IPR038475">
    <property type="entry name" value="RecG_C_sf"/>
</dbReference>
<dbReference type="Pfam" id="PF13749">
    <property type="entry name" value="HATPase_c_4"/>
    <property type="match status" value="1"/>
</dbReference>